<dbReference type="PROSITE" id="PS00028">
    <property type="entry name" value="ZINC_FINGER_C2H2_1"/>
    <property type="match status" value="1"/>
</dbReference>
<dbReference type="Proteomes" id="UP000774617">
    <property type="component" value="Unassembled WGS sequence"/>
</dbReference>
<organism evidence="2 3">
    <name type="scientific">Macrophomina phaseolina</name>
    <dbReference type="NCBI Taxonomy" id="35725"/>
    <lineage>
        <taxon>Eukaryota</taxon>
        <taxon>Fungi</taxon>
        <taxon>Dikarya</taxon>
        <taxon>Ascomycota</taxon>
        <taxon>Pezizomycotina</taxon>
        <taxon>Dothideomycetes</taxon>
        <taxon>Dothideomycetes incertae sedis</taxon>
        <taxon>Botryosphaeriales</taxon>
        <taxon>Botryosphaeriaceae</taxon>
        <taxon>Macrophomina</taxon>
    </lineage>
</organism>
<evidence type="ECO:0000313" key="2">
    <source>
        <dbReference type="EMBL" id="KAH7062036.1"/>
    </source>
</evidence>
<evidence type="ECO:0000259" key="1">
    <source>
        <dbReference type="PROSITE" id="PS00028"/>
    </source>
</evidence>
<comment type="caution">
    <text evidence="2">The sequence shown here is derived from an EMBL/GenBank/DDBJ whole genome shotgun (WGS) entry which is preliminary data.</text>
</comment>
<dbReference type="InterPro" id="IPR013087">
    <property type="entry name" value="Znf_C2H2_type"/>
</dbReference>
<sequence length="642" mass="71780">MVGSSRLSCSDICQPSQVGYTSLSRSEHNALCRQRELSFKGTRFEVENRLRAYDFDRKHKIPAKRSLQNGNLPELFTKRPKSTTTSTANVQEHQPSLRTFESTLAAKPKNKDEEVACLGSSISAASTSSEFAMPGSNSEATSSFKAQAQIRPYFSTSVGSSTVVSDKSYRGHGNTPRGLDAHLFNHSEPQKLQGIEHDLGRPLEDLLAEDKDIDDNGVEEDHDLKLPTILSSTTATFIRKSGPYNFDKQNSALEPAAPRSKVMYAGTAFETIVPQTISTPHFRKLPLPAALSSAPNDTTASATPKLSRVVAIGRMSNMPRGDVRQEWFDKLLPQCEQLIDFYLKKCHNPICPDCQCSFDTYSVAFVKLSSNINFATSNSKYIRGFREALSVPGHVVLCGMNLDGHTTNMEGFFQLFFNLADRGTQLSMMVWVDNDRFSTYSHDSIIHAYNLLRSGKRSPDDTYLFFMRMVQCSLSKNSIAHARRVAKQLMPDTRNWRPIDPSVTSENSGIFGTNGVEYVKDEAEKRSRFKIAAETRRNAVKVFTPQMHTNGQLICPETSCSYKADREDQLVAHLVKRALRWDGKSICSLCGAEIKSLKVHIICHFPAKLQCPEPGCTELFKSKQSVDSHVKKYHNKIKDEVK</sequence>
<dbReference type="SMART" id="SM00355">
    <property type="entry name" value="ZnF_C2H2"/>
    <property type="match status" value="3"/>
</dbReference>
<dbReference type="EMBL" id="JAGTJR010000003">
    <property type="protein sequence ID" value="KAH7062036.1"/>
    <property type="molecule type" value="Genomic_DNA"/>
</dbReference>
<name>A0ABQ8GPF2_9PEZI</name>
<proteinExistence type="predicted"/>
<reference evidence="2 3" key="1">
    <citation type="journal article" date="2021" name="Nat. Commun.">
        <title>Genetic determinants of endophytism in the Arabidopsis root mycobiome.</title>
        <authorList>
            <person name="Mesny F."/>
            <person name="Miyauchi S."/>
            <person name="Thiergart T."/>
            <person name="Pickel B."/>
            <person name="Atanasova L."/>
            <person name="Karlsson M."/>
            <person name="Huettel B."/>
            <person name="Barry K.W."/>
            <person name="Haridas S."/>
            <person name="Chen C."/>
            <person name="Bauer D."/>
            <person name="Andreopoulos W."/>
            <person name="Pangilinan J."/>
            <person name="LaButti K."/>
            <person name="Riley R."/>
            <person name="Lipzen A."/>
            <person name="Clum A."/>
            <person name="Drula E."/>
            <person name="Henrissat B."/>
            <person name="Kohler A."/>
            <person name="Grigoriev I.V."/>
            <person name="Martin F.M."/>
            <person name="Hacquard S."/>
        </authorList>
    </citation>
    <scope>NUCLEOTIDE SEQUENCE [LARGE SCALE GENOMIC DNA]</scope>
    <source>
        <strain evidence="2 3">MPI-SDFR-AT-0080</strain>
    </source>
</reference>
<evidence type="ECO:0000313" key="3">
    <source>
        <dbReference type="Proteomes" id="UP000774617"/>
    </source>
</evidence>
<protein>
    <recommendedName>
        <fullName evidence="1">C2H2-type domain-containing protein</fullName>
    </recommendedName>
</protein>
<accession>A0ABQ8GPF2</accession>
<feature type="domain" description="C2H2-type" evidence="1">
    <location>
        <begin position="611"/>
        <end position="634"/>
    </location>
</feature>
<gene>
    <name evidence="2" type="ORF">B0J12DRAFT_224058</name>
</gene>
<keyword evidence="3" id="KW-1185">Reference proteome</keyword>